<dbReference type="InterPro" id="IPR016024">
    <property type="entry name" value="ARM-type_fold"/>
</dbReference>
<organism evidence="1 2">
    <name type="scientific">Achlya hypogyna</name>
    <name type="common">Oomycete</name>
    <name type="synonym">Protoachlya hypogyna</name>
    <dbReference type="NCBI Taxonomy" id="1202772"/>
    <lineage>
        <taxon>Eukaryota</taxon>
        <taxon>Sar</taxon>
        <taxon>Stramenopiles</taxon>
        <taxon>Oomycota</taxon>
        <taxon>Saprolegniomycetes</taxon>
        <taxon>Saprolegniales</taxon>
        <taxon>Achlyaceae</taxon>
        <taxon>Achlya</taxon>
    </lineage>
</organism>
<protein>
    <submittedName>
        <fullName evidence="1">Uncharacterized protein</fullName>
    </submittedName>
</protein>
<dbReference type="GO" id="GO:0005938">
    <property type="term" value="C:cell cortex"/>
    <property type="evidence" value="ECO:0007669"/>
    <property type="project" value="TreeGrafter"/>
</dbReference>
<comment type="caution">
    <text evidence="1">The sequence shown here is derived from an EMBL/GenBank/DDBJ whole genome shotgun (WGS) entry which is preliminary data.</text>
</comment>
<dbReference type="STRING" id="1202772.A0A1V9ZK15"/>
<dbReference type="PANTHER" id="PTHR12295">
    <property type="entry name" value="FURRY-RELATED"/>
    <property type="match status" value="1"/>
</dbReference>
<dbReference type="SUPFAM" id="SSF48371">
    <property type="entry name" value="ARM repeat"/>
    <property type="match status" value="1"/>
</dbReference>
<dbReference type="PANTHER" id="PTHR12295:SF30">
    <property type="entry name" value="PROTEIN FURRY"/>
    <property type="match status" value="1"/>
</dbReference>
<accession>A0A1V9ZK15</accession>
<dbReference type="OrthoDB" id="6287725at2759"/>
<dbReference type="Proteomes" id="UP000243579">
    <property type="component" value="Unassembled WGS sequence"/>
</dbReference>
<proteinExistence type="predicted"/>
<dbReference type="GO" id="GO:0030427">
    <property type="term" value="C:site of polarized growth"/>
    <property type="evidence" value="ECO:0007669"/>
    <property type="project" value="TreeGrafter"/>
</dbReference>
<reference evidence="1 2" key="1">
    <citation type="journal article" date="2014" name="Genome Biol. Evol.">
        <title>The secreted proteins of Achlya hypogyna and Thraustotheca clavata identify the ancestral oomycete secretome and reveal gene acquisitions by horizontal gene transfer.</title>
        <authorList>
            <person name="Misner I."/>
            <person name="Blouin N."/>
            <person name="Leonard G."/>
            <person name="Richards T.A."/>
            <person name="Lane C.E."/>
        </authorList>
    </citation>
    <scope>NUCLEOTIDE SEQUENCE [LARGE SCALE GENOMIC DNA]</scope>
    <source>
        <strain evidence="1 2">ATCC 48635</strain>
    </source>
</reference>
<keyword evidence="2" id="KW-1185">Reference proteome</keyword>
<sequence length="1747" mass="190564">MDEVVAILQRELDEFMATHAASEFGIPATEKRMSSIWTRLASRNFVAAVDTLLQWQATKVSNSVFARTGLCLVGQILCDVLRSYTPGSMTHEKQDRLDATFDRLVLVALKVLEDGAVVAPKPTDLFSTFRPSVPVKGGHGDAVMGLWKDVLGLLGKHAIRSIHSALQDEHVPKEIFLQWFARLRLHLLHPYDARCTCDSIGCLRTVLLYVVKPHKLNVRVAALGVVADVLSRTLDGLSADGLAVYHSSKHVEWTSYVSDAHAIVFRICAKKKRLVVLAVAWEVRIAVLMLANGEIFSRYWRDDALALLRLHAQHKDPASLRLVSRFFALLIRRHMAAKRRFPLEKDMMEVINLVQAWCFPISRHKPAKLDALINALVDITLTLGRYNMQYCLQNHVRRLILEATSVFDERRLVGLQALRAIFELTPVADIDKDWDEATIAVCRPVLADIVGNILIECNTYFGSATVLPASMKVSAYKQWVGLRAFEATIACIRWLYAEVGLNDDQKTMILTRCAVHAHVSLRVAATDTLQAVARTHLSPVCRGVVDYIMRMPTSEKVPTSLPTLLQLLKTVLTAADVAMDDSSMLQQVEALCLYLLCGVAMEARTNALELLSAVANLRRRAVCGGIGINVVDIVTGIDSDLALVTGLTLDEKRAALAAGGVLRWLAQLQTQAQAQRLFAQVQPEVDDDDDTRDARISGLDWLWSQCLATLFCRVCDVCPDLVGLVWADVDEASCRLEPLIPPGADSAAELSHAQWRNCAIFACATASVARGDSTRSLVSMLLRRLARYLKSPSTSQRSAAVLALGATHASAHHLLLDALVSYEGEAFGGVDDRLPASPTKLPKRTSKHQLVVARSLELQTGLQWALARIYRLLLEHPERRQHVWHTASFRRQILRFVDRLQAELPREPASAPTPCLLKRDICAIVESIVHQNNIAFGLPAEDADGDDDPTLQITPRRRAEWFQTLRCWCGELSDWDALETEPVAWSHLLPMENGSMWHPLHHASAMADGLCVRFELVSGAVGAMATLLIGPAFDVDGIFGWLDNVFGASPAISSWKASARRGCRHLLASDDPCAISFCVDRCLRLPVDGPPACTAQYLSVVADVAYDLCAELEASSSFPKLLLAGLVHIETADALHVLKTLLDDDNTPRDATAPVADANELRGIAAKVADKYAAQAVNVLEAIFSFTLKCPNAMLQTRLLERSIPWIHALATPTPACLTALFRLTAALQVPTVGALWVELARGDTGLAAVVTFFYSLEELHKLATAKWILTCLAQAPGGSDRVVQHLMTHDSVQRQHLDIVLDVASRTVLFIAPVVAHAGPGPLLPRKWTIFSSVASVLHAWVGSHELGAVLVWSVPADLMRRVLSDGVALLLALTPKSTVGHAPLAASLQALSAVAGAPTLVDLRHAMEALVLSLTEPDRVDWAAACIDEFANTSRSPQAQLLAQSSLELYRALAPPFDGGVCVRLMGLLRAALEDVDSAGFVPEYLMTLTLLATRMPPAKLALFPQLVWVAVALLTHCQGPLAAEPLSEALQGPSLRLLRALVAQPTFRQPVVQDMLAARRPPTWAPRDVTLDMLVAISRHETSPEAAALVCGIARTLLFTARSKAHCLACTALLLPTMIAAKDANDARDLSYLWRLQGHEALANALPTLDAEVIGPLLLECVALPEDEKLVLDTFLAILLGSCTELAAPTLAILSGLVGEASPALWKRNPTLLACLTRRLRATPAADETWPALVALVGSLLPAF</sequence>
<evidence type="ECO:0000313" key="1">
    <source>
        <dbReference type="EMBL" id="OQR98317.1"/>
    </source>
</evidence>
<name>A0A1V9ZK15_ACHHY</name>
<dbReference type="InterPro" id="IPR039867">
    <property type="entry name" value="Furry/Tao3/Mor2"/>
</dbReference>
<dbReference type="GO" id="GO:0000902">
    <property type="term" value="P:cell morphogenesis"/>
    <property type="evidence" value="ECO:0007669"/>
    <property type="project" value="InterPro"/>
</dbReference>
<evidence type="ECO:0000313" key="2">
    <source>
        <dbReference type="Proteomes" id="UP000243579"/>
    </source>
</evidence>
<dbReference type="EMBL" id="JNBR01000087">
    <property type="protein sequence ID" value="OQR98317.1"/>
    <property type="molecule type" value="Genomic_DNA"/>
</dbReference>
<gene>
    <name evidence="1" type="ORF">ACHHYP_08735</name>
</gene>